<keyword evidence="6 8" id="KW-1133">Transmembrane helix</keyword>
<evidence type="ECO:0000256" key="5">
    <source>
        <dbReference type="ARBA" id="ARBA00022692"/>
    </source>
</evidence>
<feature type="transmembrane region" description="Helical" evidence="8">
    <location>
        <begin position="7"/>
        <end position="30"/>
    </location>
</feature>
<keyword evidence="4" id="KW-0997">Cell inner membrane</keyword>
<feature type="transmembrane region" description="Helical" evidence="8">
    <location>
        <begin position="402"/>
        <end position="423"/>
    </location>
</feature>
<feature type="transmembrane region" description="Helical" evidence="8">
    <location>
        <begin position="287"/>
        <end position="315"/>
    </location>
</feature>
<reference evidence="10 11" key="1">
    <citation type="submission" date="2006-04" db="EMBL/GenBank/DDBJ databases">
        <authorList>
            <person name="Giovannoni S.J."/>
            <person name="Cho J.-C."/>
            <person name="Ferriera S."/>
            <person name="Johnson J."/>
            <person name="Kravitz S."/>
            <person name="Halpern A."/>
            <person name="Remington K."/>
            <person name="Beeson K."/>
            <person name="Tran B."/>
            <person name="Rogers Y.-H."/>
            <person name="Friedman R."/>
            <person name="Venter J.C."/>
        </authorList>
    </citation>
    <scope>NUCLEOTIDE SEQUENCE [LARGE SCALE GENOMIC DNA]</scope>
    <source>
        <strain evidence="10 11">HTCC1002</strain>
    </source>
</reference>
<dbReference type="InterPro" id="IPR000515">
    <property type="entry name" value="MetI-like"/>
</dbReference>
<dbReference type="CDD" id="cd06261">
    <property type="entry name" value="TM_PBP2"/>
    <property type="match status" value="2"/>
</dbReference>
<feature type="transmembrane region" description="Helical" evidence="8">
    <location>
        <begin position="241"/>
        <end position="259"/>
    </location>
</feature>
<sequence length="538" mass="60624">MGNKINIWYFSSFVISIIVAVPIITVFSSFFETTGDYVSVLKNTFLLDYIYNSLILLTGVLTLTFIIGVGCAYLVSFYKFPGVNFFKWALILSFAVPAYIYAYSLTAFFENYGTAFSILKNLLGEGNYNAHIPKFDGMLGAIISISFSLFGYIYVLTRASFHYQSQNLIELGKNLGFSKQKSFFKIILPSARPAIVAGLSLVAMETLSDFGSVSFFGVSTLTTGIYNAWISFDDLTLANRLSSYLLIFILGLFVIENLSRKKAQYHTSSKGGFKSKSVVHLYNYKSILAFLFCTLVFFLSFLFPVFQMLYWTIIFPKHFLDLNLIELFSNTMLLVFLSCCLLILLAFISNYGNRVSKSKFLEALNTFSISGYAIPGIILAVAFITFISWLDLNMINYLGTESIKSIFIGSILGLVIIYFIRFYSLANNGIKSGYLKINYSIDESAYLLGYSKFKTFRNIHLPYLKNSVLLIGILLTIEIIKELPITLIMRPFNFETFATKAYIYASQDLLEAAAAPSLLLILIASCFILITSRYILKD</sequence>
<comment type="similarity">
    <text evidence="8">Belongs to the binding-protein-dependent transport system permease family.</text>
</comment>
<keyword evidence="3" id="KW-1003">Cell membrane</keyword>
<dbReference type="InterPro" id="IPR035906">
    <property type="entry name" value="MetI-like_sf"/>
</dbReference>
<organism evidence="10 11">
    <name type="scientific">Pelagibacter ubique (strain HTCC1002)</name>
    <dbReference type="NCBI Taxonomy" id="314261"/>
    <lineage>
        <taxon>Bacteria</taxon>
        <taxon>Pseudomonadati</taxon>
        <taxon>Pseudomonadota</taxon>
        <taxon>Alphaproteobacteria</taxon>
        <taxon>Candidatus Pelagibacterales</taxon>
        <taxon>Candidatus Pelagibacteraceae</taxon>
        <taxon>Candidatus Pelagibacter</taxon>
    </lineage>
</organism>
<evidence type="ECO:0000256" key="8">
    <source>
        <dbReference type="RuleBase" id="RU363032"/>
    </source>
</evidence>
<feature type="domain" description="ABC transmembrane type-1" evidence="9">
    <location>
        <begin position="50"/>
        <end position="254"/>
    </location>
</feature>
<feature type="transmembrane region" description="Helical" evidence="8">
    <location>
        <begin position="88"/>
        <end position="109"/>
    </location>
</feature>
<dbReference type="PANTHER" id="PTHR43357:SF3">
    <property type="entry name" value="FE(3+)-TRANSPORT SYSTEM PERMEASE PROTEIN FBPB 2"/>
    <property type="match status" value="1"/>
</dbReference>
<gene>
    <name evidence="10" type="ORF">PU1002_00075</name>
</gene>
<dbReference type="AlphaFoldDB" id="Q1UZX0"/>
<name>Q1UZX0_PELU1</name>
<dbReference type="Proteomes" id="UP000005306">
    <property type="component" value="Unassembled WGS sequence"/>
</dbReference>
<feature type="transmembrane region" description="Helical" evidence="8">
    <location>
        <begin position="137"/>
        <end position="156"/>
    </location>
</feature>
<dbReference type="SUPFAM" id="SSF161098">
    <property type="entry name" value="MetI-like"/>
    <property type="match status" value="2"/>
</dbReference>
<dbReference type="GO" id="GO:0005886">
    <property type="term" value="C:plasma membrane"/>
    <property type="evidence" value="ECO:0007669"/>
    <property type="project" value="UniProtKB-SubCell"/>
</dbReference>
<accession>Q1UZX0</accession>
<dbReference type="EMBL" id="AAPV01000002">
    <property type="protein sequence ID" value="EAS84071.1"/>
    <property type="molecule type" value="Genomic_DNA"/>
</dbReference>
<feature type="transmembrane region" description="Helical" evidence="8">
    <location>
        <begin position="463"/>
        <end position="480"/>
    </location>
</feature>
<dbReference type="HOGENOM" id="CLU_021838_0_2_5"/>
<dbReference type="Gene3D" id="1.10.3720.10">
    <property type="entry name" value="MetI-like"/>
    <property type="match status" value="2"/>
</dbReference>
<evidence type="ECO:0000313" key="10">
    <source>
        <dbReference type="EMBL" id="EAS84071.1"/>
    </source>
</evidence>
<dbReference type="Pfam" id="PF00528">
    <property type="entry name" value="BPD_transp_1"/>
    <property type="match status" value="2"/>
</dbReference>
<keyword evidence="7 8" id="KW-0472">Membrane</keyword>
<evidence type="ECO:0000256" key="1">
    <source>
        <dbReference type="ARBA" id="ARBA00004429"/>
    </source>
</evidence>
<feature type="transmembrane region" description="Helical" evidence="8">
    <location>
        <begin position="50"/>
        <end position="76"/>
    </location>
</feature>
<dbReference type="RefSeq" id="WP_006996658.1">
    <property type="nucleotide sequence ID" value="NZ_CH724130.1"/>
</dbReference>
<proteinExistence type="inferred from homology"/>
<feature type="transmembrane region" description="Helical" evidence="8">
    <location>
        <begin position="327"/>
        <end position="348"/>
    </location>
</feature>
<evidence type="ECO:0000313" key="11">
    <source>
        <dbReference type="Proteomes" id="UP000005306"/>
    </source>
</evidence>
<protein>
    <submittedName>
        <fullName evidence="10">Iron(III) ABC transporter</fullName>
    </submittedName>
</protein>
<evidence type="ECO:0000256" key="3">
    <source>
        <dbReference type="ARBA" id="ARBA00022475"/>
    </source>
</evidence>
<feature type="transmembrane region" description="Helical" evidence="8">
    <location>
        <begin position="210"/>
        <end position="229"/>
    </location>
</feature>
<feature type="domain" description="ABC transmembrane type-1" evidence="9">
    <location>
        <begin position="328"/>
        <end position="531"/>
    </location>
</feature>
<dbReference type="GO" id="GO:0055085">
    <property type="term" value="P:transmembrane transport"/>
    <property type="evidence" value="ECO:0007669"/>
    <property type="project" value="InterPro"/>
</dbReference>
<keyword evidence="2 8" id="KW-0813">Transport</keyword>
<evidence type="ECO:0000256" key="4">
    <source>
        <dbReference type="ARBA" id="ARBA00022519"/>
    </source>
</evidence>
<evidence type="ECO:0000259" key="9">
    <source>
        <dbReference type="PROSITE" id="PS50928"/>
    </source>
</evidence>
<evidence type="ECO:0000256" key="6">
    <source>
        <dbReference type="ARBA" id="ARBA00022989"/>
    </source>
</evidence>
<comment type="subcellular location">
    <subcellularLocation>
        <location evidence="1">Cell inner membrane</location>
        <topology evidence="1">Multi-pass membrane protein</topology>
    </subcellularLocation>
    <subcellularLocation>
        <location evidence="8">Cell membrane</location>
        <topology evidence="8">Multi-pass membrane protein</topology>
    </subcellularLocation>
</comment>
<feature type="transmembrane region" description="Helical" evidence="8">
    <location>
        <begin position="369"/>
        <end position="390"/>
    </location>
</feature>
<keyword evidence="5 8" id="KW-0812">Transmembrane</keyword>
<feature type="transmembrane region" description="Helical" evidence="8">
    <location>
        <begin position="514"/>
        <end position="536"/>
    </location>
</feature>
<evidence type="ECO:0000256" key="2">
    <source>
        <dbReference type="ARBA" id="ARBA00022448"/>
    </source>
</evidence>
<dbReference type="PANTHER" id="PTHR43357">
    <property type="entry name" value="INNER MEMBRANE ABC TRANSPORTER PERMEASE PROTEIN YDCV"/>
    <property type="match status" value="1"/>
</dbReference>
<comment type="caution">
    <text evidence="10">The sequence shown here is derived from an EMBL/GenBank/DDBJ whole genome shotgun (WGS) entry which is preliminary data.</text>
</comment>
<evidence type="ECO:0000256" key="7">
    <source>
        <dbReference type="ARBA" id="ARBA00023136"/>
    </source>
</evidence>
<dbReference type="PROSITE" id="PS50928">
    <property type="entry name" value="ABC_TM1"/>
    <property type="match status" value="2"/>
</dbReference>